<feature type="domain" description="HD" evidence="1">
    <location>
        <begin position="229"/>
        <end position="322"/>
    </location>
</feature>
<dbReference type="PROSITE" id="PS51831">
    <property type="entry name" value="HD"/>
    <property type="match status" value="1"/>
</dbReference>
<accession>A0A4Z0RAL4</accession>
<evidence type="ECO:0000313" key="2">
    <source>
        <dbReference type="EMBL" id="TGE39319.1"/>
    </source>
</evidence>
<comment type="caution">
    <text evidence="2">The sequence shown here is derived from an EMBL/GenBank/DDBJ whole genome shotgun (WGS) entry which is preliminary data.</text>
</comment>
<dbReference type="Gene3D" id="3.90.550.10">
    <property type="entry name" value="Spore Coat Polysaccharide Biosynthesis Protein SpsA, Chain A"/>
    <property type="match status" value="1"/>
</dbReference>
<dbReference type="PANTHER" id="PTHR43777">
    <property type="entry name" value="MOLYBDENUM COFACTOR CYTIDYLYLTRANSFERASE"/>
    <property type="match status" value="1"/>
</dbReference>
<protein>
    <submittedName>
        <fullName evidence="2">HD domain-containing protein</fullName>
    </submittedName>
</protein>
<dbReference type="Gene3D" id="1.10.3210.10">
    <property type="entry name" value="Hypothetical protein af1432"/>
    <property type="match status" value="1"/>
</dbReference>
<dbReference type="Pfam" id="PF12804">
    <property type="entry name" value="NTP_transf_3"/>
    <property type="match status" value="1"/>
</dbReference>
<name>A0A4Z0RAL4_9FIRM</name>
<dbReference type="Pfam" id="PF01966">
    <property type="entry name" value="HD"/>
    <property type="match status" value="1"/>
</dbReference>
<dbReference type="NCBIfam" id="NF045665">
    <property type="entry name" value="NTPtran_DVU1551"/>
    <property type="match status" value="1"/>
</dbReference>
<dbReference type="RefSeq" id="WP_135545814.1">
    <property type="nucleotide sequence ID" value="NZ_SPQQ01000002.1"/>
</dbReference>
<dbReference type="Proteomes" id="UP000298460">
    <property type="component" value="Unassembled WGS sequence"/>
</dbReference>
<reference evidence="2 3" key="1">
    <citation type="submission" date="2019-03" db="EMBL/GenBank/DDBJ databases">
        <title>Draft Genome Sequence of Desulfosporosinus fructosivorans Strain 63.6F, Isolated from Marine Sediment in the Baltic Sea.</title>
        <authorList>
            <person name="Hausmann B."/>
            <person name="Vandieken V."/>
            <person name="Pjevac P."/>
            <person name="Schreck K."/>
            <person name="Herbold C.W."/>
            <person name="Loy A."/>
        </authorList>
    </citation>
    <scope>NUCLEOTIDE SEQUENCE [LARGE SCALE GENOMIC DNA]</scope>
    <source>
        <strain evidence="2 3">63.6F</strain>
    </source>
</reference>
<dbReference type="CDD" id="cd04182">
    <property type="entry name" value="GT_2_like_f"/>
    <property type="match status" value="1"/>
</dbReference>
<gene>
    <name evidence="2" type="ORF">E4K67_07750</name>
</gene>
<dbReference type="OrthoDB" id="285216at2"/>
<dbReference type="InterPro" id="IPR054703">
    <property type="entry name" value="Mop-rel"/>
</dbReference>
<dbReference type="SUPFAM" id="SSF53448">
    <property type="entry name" value="Nucleotide-diphospho-sugar transferases"/>
    <property type="match status" value="1"/>
</dbReference>
<dbReference type="AlphaFoldDB" id="A0A4Z0RAL4"/>
<dbReference type="InterPro" id="IPR003607">
    <property type="entry name" value="HD/PDEase_dom"/>
</dbReference>
<dbReference type="InterPro" id="IPR029044">
    <property type="entry name" value="Nucleotide-diphossugar_trans"/>
</dbReference>
<dbReference type="GO" id="GO:0016779">
    <property type="term" value="F:nucleotidyltransferase activity"/>
    <property type="evidence" value="ECO:0007669"/>
    <property type="project" value="UniProtKB-ARBA"/>
</dbReference>
<keyword evidence="3" id="KW-1185">Reference proteome</keyword>
<dbReference type="InterPro" id="IPR025877">
    <property type="entry name" value="MobA-like_NTP_Trfase"/>
</dbReference>
<dbReference type="PANTHER" id="PTHR43777:SF1">
    <property type="entry name" value="MOLYBDENUM COFACTOR CYTIDYLYLTRANSFERASE"/>
    <property type="match status" value="1"/>
</dbReference>
<organism evidence="2 3">
    <name type="scientific">Desulfosporosinus fructosivorans</name>
    <dbReference type="NCBI Taxonomy" id="2018669"/>
    <lineage>
        <taxon>Bacteria</taxon>
        <taxon>Bacillati</taxon>
        <taxon>Bacillota</taxon>
        <taxon>Clostridia</taxon>
        <taxon>Eubacteriales</taxon>
        <taxon>Desulfitobacteriaceae</taxon>
        <taxon>Desulfosporosinus</taxon>
    </lineage>
</organism>
<sequence length="385" mass="43455">MADREKDLERPYVAAVILAAGYSFRMKSFKPLLPLGSVRVVEKAVHAFQEAAIQDIRVVLGHRANELLPVLEGLKVQSVINDNYAEGMFSSVKAGVKSLSQDIDGFFLLPVDNPIIQQNTLSELYQTFSTGKFGIVYPAFHGKRGHPPLISCRYANEILDWNGKGGLKNLLEYYEVDAVNVELEDRGVLMDMDTPEDYRKMLTYMASVPLPTEEECYKLLKMNNTPVKVIEHCKQVAGLSCWLGKQLCEAGYVLNLELLNTSAILHDIAKGKEDHARAGAEIMANYPEIAEIIASHMDIFLDATQAITEKEIVYLADKLVKNNRIILLQDRFKAVLKRFEGESQAQENIRQRFKNAQMIQTQIEYMLQKSLQNLSNLELRRDANG</sequence>
<dbReference type="SUPFAM" id="SSF109604">
    <property type="entry name" value="HD-domain/PDEase-like"/>
    <property type="match status" value="1"/>
</dbReference>
<proteinExistence type="predicted"/>
<evidence type="ECO:0000313" key="3">
    <source>
        <dbReference type="Proteomes" id="UP000298460"/>
    </source>
</evidence>
<dbReference type="CDD" id="cd00077">
    <property type="entry name" value="HDc"/>
    <property type="match status" value="1"/>
</dbReference>
<dbReference type="InterPro" id="IPR006674">
    <property type="entry name" value="HD_domain"/>
</dbReference>
<dbReference type="EMBL" id="SPQQ01000002">
    <property type="protein sequence ID" value="TGE39319.1"/>
    <property type="molecule type" value="Genomic_DNA"/>
</dbReference>
<evidence type="ECO:0000259" key="1">
    <source>
        <dbReference type="PROSITE" id="PS51831"/>
    </source>
</evidence>